<accession>A0A8J6U0H8</accession>
<dbReference type="Proteomes" id="UP000643405">
    <property type="component" value="Unassembled WGS sequence"/>
</dbReference>
<dbReference type="RefSeq" id="WP_188165123.1">
    <property type="nucleotide sequence ID" value="NZ_JACVVX010000004.1"/>
</dbReference>
<name>A0A8J6U0H8_9HYPH</name>
<reference evidence="2" key="1">
    <citation type="submission" date="2020-09" db="EMBL/GenBank/DDBJ databases">
        <title>Genome seq and assembly of Tianweitania sp.</title>
        <authorList>
            <person name="Chhetri G."/>
        </authorList>
    </citation>
    <scope>NUCLEOTIDE SEQUENCE</scope>
    <source>
        <strain evidence="2">Rool2</strain>
    </source>
</reference>
<keyword evidence="3" id="KW-1185">Reference proteome</keyword>
<proteinExistence type="predicted"/>
<evidence type="ECO:0000313" key="2">
    <source>
        <dbReference type="EMBL" id="MBD0415676.1"/>
    </source>
</evidence>
<evidence type="ECO:0000256" key="1">
    <source>
        <dbReference type="SAM" id="SignalP"/>
    </source>
</evidence>
<protein>
    <recommendedName>
        <fullName evidence="4">Secreted protein</fullName>
    </recommendedName>
</protein>
<dbReference type="AlphaFoldDB" id="A0A8J6U0H8"/>
<feature type="signal peptide" evidence="1">
    <location>
        <begin position="1"/>
        <end position="27"/>
    </location>
</feature>
<comment type="caution">
    <text evidence="2">The sequence shown here is derived from an EMBL/GenBank/DDBJ whole genome shotgun (WGS) entry which is preliminary data.</text>
</comment>
<keyword evidence="1" id="KW-0732">Signal</keyword>
<evidence type="ECO:0000313" key="3">
    <source>
        <dbReference type="Proteomes" id="UP000643405"/>
    </source>
</evidence>
<organism evidence="2 3">
    <name type="scientific">Oryzicola mucosus</name>
    <dbReference type="NCBI Taxonomy" id="2767425"/>
    <lineage>
        <taxon>Bacteria</taxon>
        <taxon>Pseudomonadati</taxon>
        <taxon>Pseudomonadota</taxon>
        <taxon>Alphaproteobacteria</taxon>
        <taxon>Hyphomicrobiales</taxon>
        <taxon>Phyllobacteriaceae</taxon>
        <taxon>Oryzicola</taxon>
    </lineage>
</organism>
<sequence>MHVTIGPSRAALACASAASCITPIASASVISFKSSRQISNDSHIESAGLPFISIFAGIEKTVQARHYFGCVAIKKLAKPKMHRNIN</sequence>
<evidence type="ECO:0008006" key="4">
    <source>
        <dbReference type="Google" id="ProtNLM"/>
    </source>
</evidence>
<gene>
    <name evidence="2" type="ORF">ICI42_13510</name>
</gene>
<feature type="chain" id="PRO_5035229771" description="Secreted protein" evidence="1">
    <location>
        <begin position="28"/>
        <end position="86"/>
    </location>
</feature>
<dbReference type="EMBL" id="JACVVX010000004">
    <property type="protein sequence ID" value="MBD0415676.1"/>
    <property type="molecule type" value="Genomic_DNA"/>
</dbReference>